<dbReference type="InterPro" id="IPR043502">
    <property type="entry name" value="DNA/RNA_pol_sf"/>
</dbReference>
<dbReference type="AlphaFoldDB" id="A0A0J7N051"/>
<accession>A0A0J7N051</accession>
<dbReference type="GO" id="GO:0003964">
    <property type="term" value="F:RNA-directed DNA polymerase activity"/>
    <property type="evidence" value="ECO:0007669"/>
    <property type="project" value="UniProtKB-EC"/>
</dbReference>
<dbReference type="Proteomes" id="UP000036403">
    <property type="component" value="Unassembled WGS sequence"/>
</dbReference>
<keyword evidence="4" id="KW-1185">Reference proteome</keyword>
<proteinExistence type="predicted"/>
<dbReference type="InterPro" id="IPR043128">
    <property type="entry name" value="Rev_trsase/Diguanyl_cyclase"/>
</dbReference>
<dbReference type="PaxDb" id="67767-A0A0J7N051"/>
<feature type="domain" description="Reverse transcriptase/retrotransposon-derived protein RNase H-like" evidence="2">
    <location>
        <begin position="31"/>
        <end position="98"/>
    </location>
</feature>
<evidence type="ECO:0000259" key="2">
    <source>
        <dbReference type="Pfam" id="PF17919"/>
    </source>
</evidence>
<evidence type="ECO:0000313" key="3">
    <source>
        <dbReference type="EMBL" id="KMQ86045.1"/>
    </source>
</evidence>
<dbReference type="EMBL" id="LBMM01012705">
    <property type="protein sequence ID" value="KMQ86045.1"/>
    <property type="molecule type" value="Genomic_DNA"/>
</dbReference>
<dbReference type="InterPro" id="IPR041577">
    <property type="entry name" value="RT_RNaseH_2"/>
</dbReference>
<comment type="caution">
    <text evidence="3">The sequence shown here is derived from an EMBL/GenBank/DDBJ whole genome shotgun (WGS) entry which is preliminary data.</text>
</comment>
<gene>
    <name evidence="3" type="ORF">RF55_15090</name>
</gene>
<organism evidence="3 4">
    <name type="scientific">Lasius niger</name>
    <name type="common">Black garden ant</name>
    <dbReference type="NCBI Taxonomy" id="67767"/>
    <lineage>
        <taxon>Eukaryota</taxon>
        <taxon>Metazoa</taxon>
        <taxon>Ecdysozoa</taxon>
        <taxon>Arthropoda</taxon>
        <taxon>Hexapoda</taxon>
        <taxon>Insecta</taxon>
        <taxon>Pterygota</taxon>
        <taxon>Neoptera</taxon>
        <taxon>Endopterygota</taxon>
        <taxon>Hymenoptera</taxon>
        <taxon>Apocrita</taxon>
        <taxon>Aculeata</taxon>
        <taxon>Formicoidea</taxon>
        <taxon>Formicidae</taxon>
        <taxon>Formicinae</taxon>
        <taxon>Lasius</taxon>
        <taxon>Lasius</taxon>
    </lineage>
</organism>
<reference evidence="3 4" key="1">
    <citation type="submission" date="2015-04" db="EMBL/GenBank/DDBJ databases">
        <title>Lasius niger genome sequencing.</title>
        <authorList>
            <person name="Konorov E.A."/>
            <person name="Nikitin M.A."/>
            <person name="Kirill M.V."/>
            <person name="Chang P."/>
        </authorList>
    </citation>
    <scope>NUCLEOTIDE SEQUENCE [LARGE SCALE GENOMIC DNA]</scope>
    <source>
        <tissue evidence="3">Whole</tissue>
    </source>
</reference>
<dbReference type="Gene3D" id="3.30.70.270">
    <property type="match status" value="1"/>
</dbReference>
<dbReference type="PANTHER" id="PTHR33064:SF37">
    <property type="entry name" value="RIBONUCLEASE H"/>
    <property type="match status" value="1"/>
</dbReference>
<dbReference type="InterPro" id="IPR051320">
    <property type="entry name" value="Viral_Replic_Matur_Polypro"/>
</dbReference>
<dbReference type="EC" id="2.7.7.49" evidence="1"/>
<dbReference type="PANTHER" id="PTHR33064">
    <property type="entry name" value="POL PROTEIN"/>
    <property type="match status" value="1"/>
</dbReference>
<dbReference type="STRING" id="67767.A0A0J7N051"/>
<dbReference type="SUPFAM" id="SSF56672">
    <property type="entry name" value="DNA/RNA polymerases"/>
    <property type="match status" value="1"/>
</dbReference>
<protein>
    <recommendedName>
        <fullName evidence="1">RNA-directed DNA polymerase</fullName>
        <ecNumber evidence="1">2.7.7.49</ecNumber>
    </recommendedName>
</protein>
<dbReference type="OrthoDB" id="7615066at2759"/>
<evidence type="ECO:0000313" key="4">
    <source>
        <dbReference type="Proteomes" id="UP000036403"/>
    </source>
</evidence>
<dbReference type="FunFam" id="3.30.70.270:FF:000020">
    <property type="entry name" value="Transposon Tf2-6 polyprotein-like Protein"/>
    <property type="match status" value="1"/>
</dbReference>
<dbReference type="Pfam" id="PF17919">
    <property type="entry name" value="RT_RNaseH_2"/>
    <property type="match status" value="1"/>
</dbReference>
<evidence type="ECO:0000256" key="1">
    <source>
        <dbReference type="ARBA" id="ARBA00012493"/>
    </source>
</evidence>
<sequence length="98" mass="10950">MASWYRRFIANFSTLAAPLTRLTKKNARWAWGPDEDTAFRALKDTFMSAPVLACPDFSRRFFLQIDASASGLGAVLTQYFEEGEQVAFAYASRTLNGA</sequence>
<name>A0A0J7N051_LASNI</name>